<evidence type="ECO:0000313" key="1">
    <source>
        <dbReference type="EMBL" id="CAF1319831.1"/>
    </source>
</evidence>
<name>A0A815F3J5_9BILA</name>
<comment type="caution">
    <text evidence="1">The sequence shown here is derived from an EMBL/GenBank/DDBJ whole genome shotgun (WGS) entry which is preliminary data.</text>
</comment>
<reference evidence="1" key="1">
    <citation type="submission" date="2021-02" db="EMBL/GenBank/DDBJ databases">
        <authorList>
            <person name="Nowell W R."/>
        </authorList>
    </citation>
    <scope>NUCLEOTIDE SEQUENCE</scope>
</reference>
<evidence type="ECO:0000313" key="2">
    <source>
        <dbReference type="Proteomes" id="UP000663864"/>
    </source>
</evidence>
<organism evidence="1 2">
    <name type="scientific">Rotaria sordida</name>
    <dbReference type="NCBI Taxonomy" id="392033"/>
    <lineage>
        <taxon>Eukaryota</taxon>
        <taxon>Metazoa</taxon>
        <taxon>Spiralia</taxon>
        <taxon>Gnathifera</taxon>
        <taxon>Rotifera</taxon>
        <taxon>Eurotatoria</taxon>
        <taxon>Bdelloidea</taxon>
        <taxon>Philodinida</taxon>
        <taxon>Philodinidae</taxon>
        <taxon>Rotaria</taxon>
    </lineage>
</organism>
<proteinExistence type="predicted"/>
<gene>
    <name evidence="1" type="ORF">ZHD862_LOCUS28950</name>
</gene>
<dbReference type="Proteomes" id="UP000663864">
    <property type="component" value="Unassembled WGS sequence"/>
</dbReference>
<sequence>MKIVVDVTTGIDRDAIMALDDITYTSQCVKYNGTISTRPTTTTTPCTGSSTTTTQYTGITTITTTTKYTGPSTTTTIRTTTTTRSVVVTCAQYCYNGGTCKPPTTELGKPKCVDANASTRLLESTVPTSFTNPTFDTETTCA</sequence>
<accession>A0A815F3J5</accession>
<protein>
    <submittedName>
        <fullName evidence="1">Uncharacterized protein</fullName>
    </submittedName>
</protein>
<dbReference type="AlphaFoldDB" id="A0A815F3J5"/>
<dbReference type="EMBL" id="CAJNOT010002484">
    <property type="protein sequence ID" value="CAF1319831.1"/>
    <property type="molecule type" value="Genomic_DNA"/>
</dbReference>